<accession>A0ABN0TJG8</accession>
<dbReference type="Proteomes" id="UP001500967">
    <property type="component" value="Unassembled WGS sequence"/>
</dbReference>
<name>A0ABN0TJG8_9ACTN</name>
<dbReference type="InterPro" id="IPR029039">
    <property type="entry name" value="Flavoprotein-like_sf"/>
</dbReference>
<feature type="domain" description="Flavodoxin-like" evidence="1">
    <location>
        <begin position="3"/>
        <end position="161"/>
    </location>
</feature>
<gene>
    <name evidence="2" type="ORF">GCM10009539_05460</name>
</gene>
<dbReference type="Gene3D" id="3.40.50.360">
    <property type="match status" value="1"/>
</dbReference>
<protein>
    <submittedName>
        <fullName evidence="2">Flavodoxin family protein</fullName>
    </submittedName>
</protein>
<dbReference type="InterPro" id="IPR008254">
    <property type="entry name" value="Flavodoxin/NO_synth"/>
</dbReference>
<sequence length="174" mass="18469">MRSLVIVESMFGNTRTVADAVAEGLAPAGPVTVLDLADAPPAPHVGVDLLVIGGPTHAFGLSRPNTRHAAEQQGAAHRARGIREWLADLSPCLPGTAAAAFTTRIPKKFVTGSAAKAAARQLERHGYRRAAPPEDFFVLDTVGPLRDGELDHAKAWGRRLAASLQDRTREGEAR</sequence>
<dbReference type="RefSeq" id="WP_344647105.1">
    <property type="nucleotide sequence ID" value="NZ_BAAAGX010000003.1"/>
</dbReference>
<dbReference type="EMBL" id="BAAAGX010000003">
    <property type="protein sequence ID" value="GAA0223175.1"/>
    <property type="molecule type" value="Genomic_DNA"/>
</dbReference>
<dbReference type="SUPFAM" id="SSF52218">
    <property type="entry name" value="Flavoproteins"/>
    <property type="match status" value="1"/>
</dbReference>
<proteinExistence type="predicted"/>
<comment type="caution">
    <text evidence="2">The sequence shown here is derived from an EMBL/GenBank/DDBJ whole genome shotgun (WGS) entry which is preliminary data.</text>
</comment>
<keyword evidence="3" id="KW-1185">Reference proteome</keyword>
<organism evidence="2 3">
    <name type="scientific">Cryptosporangium japonicum</name>
    <dbReference type="NCBI Taxonomy" id="80872"/>
    <lineage>
        <taxon>Bacteria</taxon>
        <taxon>Bacillati</taxon>
        <taxon>Actinomycetota</taxon>
        <taxon>Actinomycetes</taxon>
        <taxon>Cryptosporangiales</taxon>
        <taxon>Cryptosporangiaceae</taxon>
        <taxon>Cryptosporangium</taxon>
    </lineage>
</organism>
<evidence type="ECO:0000259" key="1">
    <source>
        <dbReference type="PROSITE" id="PS50902"/>
    </source>
</evidence>
<reference evidence="2 3" key="1">
    <citation type="journal article" date="2019" name="Int. J. Syst. Evol. Microbiol.">
        <title>The Global Catalogue of Microorganisms (GCM) 10K type strain sequencing project: providing services to taxonomists for standard genome sequencing and annotation.</title>
        <authorList>
            <consortium name="The Broad Institute Genomics Platform"/>
            <consortium name="The Broad Institute Genome Sequencing Center for Infectious Disease"/>
            <person name="Wu L."/>
            <person name="Ma J."/>
        </authorList>
    </citation>
    <scope>NUCLEOTIDE SEQUENCE [LARGE SCALE GENOMIC DNA]</scope>
    <source>
        <strain evidence="2 3">JCM 10425</strain>
    </source>
</reference>
<evidence type="ECO:0000313" key="2">
    <source>
        <dbReference type="EMBL" id="GAA0223175.1"/>
    </source>
</evidence>
<dbReference type="PROSITE" id="PS50902">
    <property type="entry name" value="FLAVODOXIN_LIKE"/>
    <property type="match status" value="1"/>
</dbReference>
<evidence type="ECO:0000313" key="3">
    <source>
        <dbReference type="Proteomes" id="UP001500967"/>
    </source>
</evidence>